<dbReference type="Proteomes" id="UP000054047">
    <property type="component" value="Unassembled WGS sequence"/>
</dbReference>
<evidence type="ECO:0000256" key="2">
    <source>
        <dbReference type="ARBA" id="ARBA00022596"/>
    </source>
</evidence>
<name>A0A0C2BX92_9BILA</name>
<dbReference type="Gene3D" id="1.20.1700.10">
    <property type="entry name" value="AF1104-like"/>
    <property type="match status" value="1"/>
</dbReference>
<keyword evidence="5" id="KW-1185">Reference proteome</keyword>
<dbReference type="InterPro" id="IPR035073">
    <property type="entry name" value="At2g17340_3_helix_bundle"/>
</dbReference>
<feature type="domain" description="Damage-control phosphatase ARMT1-like metal-binding" evidence="3">
    <location>
        <begin position="8"/>
        <end position="77"/>
    </location>
</feature>
<sequence>MKPLILFKQKTVENTIALKQLPLVLKSIDKVTASDSERLFRVSKGLLAGNVFDWGAQKVYKPDVADLNLDSEAREFWLKTFEKSVDSVIKKAVESQANCSSAEQRVQVFREKFLKQLMVIREKP</sequence>
<dbReference type="Pfam" id="PF01937">
    <property type="entry name" value="ARMT1-like_dom"/>
    <property type="match status" value="1"/>
</dbReference>
<accession>A0A0C2BX92</accession>
<dbReference type="OrthoDB" id="498611at2759"/>
<gene>
    <name evidence="4" type="ORF">ANCDUO_21331</name>
</gene>
<dbReference type="InterPro" id="IPR002791">
    <property type="entry name" value="ARMT1-like_metal-bd"/>
</dbReference>
<evidence type="ECO:0000256" key="1">
    <source>
        <dbReference type="ARBA" id="ARBA00001967"/>
    </source>
</evidence>
<feature type="non-terminal residue" evidence="4">
    <location>
        <position position="124"/>
    </location>
</feature>
<proteinExistence type="predicted"/>
<reference evidence="4 5" key="1">
    <citation type="submission" date="2013-12" db="EMBL/GenBank/DDBJ databases">
        <title>Draft genome of the parsitic nematode Ancylostoma duodenale.</title>
        <authorList>
            <person name="Mitreva M."/>
        </authorList>
    </citation>
    <scope>NUCLEOTIDE SEQUENCE [LARGE SCALE GENOMIC DNA]</scope>
    <source>
        <strain evidence="4 5">Zhejiang</strain>
    </source>
</reference>
<organism evidence="4 5">
    <name type="scientific">Ancylostoma duodenale</name>
    <dbReference type="NCBI Taxonomy" id="51022"/>
    <lineage>
        <taxon>Eukaryota</taxon>
        <taxon>Metazoa</taxon>
        <taxon>Ecdysozoa</taxon>
        <taxon>Nematoda</taxon>
        <taxon>Chromadorea</taxon>
        <taxon>Rhabditida</taxon>
        <taxon>Rhabditina</taxon>
        <taxon>Rhabditomorpha</taxon>
        <taxon>Strongyloidea</taxon>
        <taxon>Ancylostomatidae</taxon>
        <taxon>Ancylostomatinae</taxon>
        <taxon>Ancylostoma</taxon>
    </lineage>
</organism>
<protein>
    <recommendedName>
        <fullName evidence="3">Damage-control phosphatase ARMT1-like metal-binding domain-containing protein</fullName>
    </recommendedName>
</protein>
<dbReference type="InterPro" id="IPR036075">
    <property type="entry name" value="ARMT-1-like_metal-bd_sf"/>
</dbReference>
<comment type="cofactor">
    <cofactor evidence="1">
        <name>Ni(2+)</name>
        <dbReference type="ChEBI" id="CHEBI:49786"/>
    </cofactor>
</comment>
<evidence type="ECO:0000313" key="5">
    <source>
        <dbReference type="Proteomes" id="UP000054047"/>
    </source>
</evidence>
<evidence type="ECO:0000259" key="3">
    <source>
        <dbReference type="Pfam" id="PF01937"/>
    </source>
</evidence>
<evidence type="ECO:0000313" key="4">
    <source>
        <dbReference type="EMBL" id="KIH48598.1"/>
    </source>
</evidence>
<dbReference type="EMBL" id="KN758398">
    <property type="protein sequence ID" value="KIH48598.1"/>
    <property type="molecule type" value="Genomic_DNA"/>
</dbReference>
<dbReference type="AlphaFoldDB" id="A0A0C2BX92"/>
<dbReference type="SUPFAM" id="SSF111321">
    <property type="entry name" value="AF1104-like"/>
    <property type="match status" value="2"/>
</dbReference>
<keyword evidence="2" id="KW-0533">Nickel</keyword>